<dbReference type="InterPro" id="IPR013655">
    <property type="entry name" value="PAS_fold_3"/>
</dbReference>
<dbReference type="CDD" id="cd00130">
    <property type="entry name" value="PAS"/>
    <property type="match status" value="3"/>
</dbReference>
<sequence length="626" mass="72628">MMNDNYLKSELYSSIKNDEQIFDFIQDNCLDGLWYWDLEKPENEWMNPRFWHILGYNPNEMLHSPSAWQHIINQNDLQVAIDNLQKHLANENHPYVQIVRYRHKEGHTVWIRCKGKAIRDQQGKPTRMLGVHNDITDFKNKEIRYKSLIEGTNVGTWEWNVQTGQTVFNERWANIVGFTLDELAPISIETWMKLAHPDDLEESGRRLNECFEKKAEYYEFEARMRHKNGQWVWVFDRGKVFEWTEDGKPLMMYGTHQDINERKKKEEELSISEEAFRGNFENAAIGMALLDPNGKWLKINKKLSDIVGYSEEELLKLTFQDITHPEDLDKDLSLLQELVQEKRSHYHLEKRYYHKLGHIVHIFLAVSMVKNNEGEVLYFISQIIDISALKKIENEIKSLLTITNEQNARLRNFAHIVSHNLRSHSSGISGILELLKLEYPDIANNELVMLATRGAINLVQTVNDLTEVVQINLNEAKASSINLFDVIQKNIESLNMQITQAGIDVNNKVNKQIYIKGVPAYVDSIVLNLITNAIKYRSEERKSYLNIDVKITESKVTVLFEDNGLGIDLKRNGDKVFGMYKTFHQHQDSRGVGLFITKNQIESMGGKIKVSSEENVGTTFSVTLPV</sequence>
<dbReference type="Gene3D" id="3.30.450.20">
    <property type="entry name" value="PAS domain"/>
    <property type="match status" value="3"/>
</dbReference>
<dbReference type="NCBIfam" id="TIGR00229">
    <property type="entry name" value="sensory_box"/>
    <property type="match status" value="3"/>
</dbReference>
<evidence type="ECO:0000313" key="10">
    <source>
        <dbReference type="Proteomes" id="UP001597546"/>
    </source>
</evidence>
<dbReference type="RefSeq" id="WP_379045548.1">
    <property type="nucleotide sequence ID" value="NZ_JBHSKW010000056.1"/>
</dbReference>
<dbReference type="CDD" id="cd00075">
    <property type="entry name" value="HATPase"/>
    <property type="match status" value="1"/>
</dbReference>
<feature type="domain" description="PAS" evidence="7">
    <location>
        <begin position="272"/>
        <end position="342"/>
    </location>
</feature>
<dbReference type="SMART" id="SM00387">
    <property type="entry name" value="HATPase_c"/>
    <property type="match status" value="1"/>
</dbReference>
<dbReference type="PROSITE" id="PS50112">
    <property type="entry name" value="PAS"/>
    <property type="match status" value="2"/>
</dbReference>
<keyword evidence="4" id="KW-0808">Transferase</keyword>
<dbReference type="SMART" id="SM00086">
    <property type="entry name" value="PAC"/>
    <property type="match status" value="3"/>
</dbReference>
<dbReference type="Gene3D" id="3.30.565.10">
    <property type="entry name" value="Histidine kinase-like ATPase, C-terminal domain"/>
    <property type="match status" value="1"/>
</dbReference>
<keyword evidence="5" id="KW-0418">Kinase</keyword>
<dbReference type="InterPro" id="IPR035965">
    <property type="entry name" value="PAS-like_dom_sf"/>
</dbReference>
<evidence type="ECO:0000256" key="4">
    <source>
        <dbReference type="ARBA" id="ARBA00022679"/>
    </source>
</evidence>
<dbReference type="SUPFAM" id="SSF55785">
    <property type="entry name" value="PYP-like sensor domain (PAS domain)"/>
    <property type="match status" value="3"/>
</dbReference>
<dbReference type="PRINTS" id="PR00344">
    <property type="entry name" value="BCTRLSENSOR"/>
</dbReference>
<dbReference type="Pfam" id="PF02518">
    <property type="entry name" value="HATPase_c"/>
    <property type="match status" value="1"/>
</dbReference>
<comment type="catalytic activity">
    <reaction evidence="1">
        <text>ATP + protein L-histidine = ADP + protein N-phospho-L-histidine.</text>
        <dbReference type="EC" id="2.7.13.3"/>
    </reaction>
</comment>
<evidence type="ECO:0000313" key="9">
    <source>
        <dbReference type="EMBL" id="MFD2731619.1"/>
    </source>
</evidence>
<protein>
    <recommendedName>
        <fullName evidence="2">histidine kinase</fullName>
        <ecNumber evidence="2">2.7.13.3</ecNumber>
    </recommendedName>
</protein>
<reference evidence="10" key="1">
    <citation type="journal article" date="2019" name="Int. J. Syst. Evol. Microbiol.">
        <title>The Global Catalogue of Microorganisms (GCM) 10K type strain sequencing project: providing services to taxonomists for standard genome sequencing and annotation.</title>
        <authorList>
            <consortium name="The Broad Institute Genomics Platform"/>
            <consortium name="The Broad Institute Genome Sequencing Center for Infectious Disease"/>
            <person name="Wu L."/>
            <person name="Ma J."/>
        </authorList>
    </citation>
    <scope>NUCLEOTIDE SEQUENCE [LARGE SCALE GENOMIC DNA]</scope>
    <source>
        <strain evidence="10">KCTC 42456</strain>
    </source>
</reference>
<dbReference type="InterPro" id="IPR000700">
    <property type="entry name" value="PAS-assoc_C"/>
</dbReference>
<name>A0ABW5TRP4_9SPHI</name>
<dbReference type="InterPro" id="IPR004358">
    <property type="entry name" value="Sig_transdc_His_kin-like_C"/>
</dbReference>
<evidence type="ECO:0000259" key="7">
    <source>
        <dbReference type="PROSITE" id="PS50112"/>
    </source>
</evidence>
<dbReference type="InterPro" id="IPR036890">
    <property type="entry name" value="HATPase_C_sf"/>
</dbReference>
<accession>A0ABW5TRP4</accession>
<feature type="domain" description="PAC" evidence="8">
    <location>
        <begin position="92"/>
        <end position="147"/>
    </location>
</feature>
<keyword evidence="10" id="KW-1185">Reference proteome</keyword>
<evidence type="ECO:0000259" key="8">
    <source>
        <dbReference type="PROSITE" id="PS50113"/>
    </source>
</evidence>
<dbReference type="InterPro" id="IPR000014">
    <property type="entry name" value="PAS"/>
</dbReference>
<dbReference type="PANTHER" id="PTHR43304">
    <property type="entry name" value="PHYTOCHROME-LIKE PROTEIN CPH1"/>
    <property type="match status" value="1"/>
</dbReference>
<feature type="domain" description="PAC" evidence="8">
    <location>
        <begin position="218"/>
        <end position="271"/>
    </location>
</feature>
<feature type="domain" description="PAC" evidence="8">
    <location>
        <begin position="346"/>
        <end position="398"/>
    </location>
</feature>
<comment type="caution">
    <text evidence="9">The sequence shown here is derived from an EMBL/GenBank/DDBJ whole genome shotgun (WGS) entry which is preliminary data.</text>
</comment>
<evidence type="ECO:0000259" key="6">
    <source>
        <dbReference type="PROSITE" id="PS50109"/>
    </source>
</evidence>
<dbReference type="SMART" id="SM00091">
    <property type="entry name" value="PAS"/>
    <property type="match status" value="3"/>
</dbReference>
<gene>
    <name evidence="9" type="ORF">ACFSSE_07860</name>
</gene>
<evidence type="ECO:0000256" key="2">
    <source>
        <dbReference type="ARBA" id="ARBA00012438"/>
    </source>
</evidence>
<dbReference type="InterPro" id="IPR003594">
    <property type="entry name" value="HATPase_dom"/>
</dbReference>
<feature type="domain" description="Histidine kinase" evidence="6">
    <location>
        <begin position="416"/>
        <end position="626"/>
    </location>
</feature>
<keyword evidence="3" id="KW-0597">Phosphoprotein</keyword>
<dbReference type="PROSITE" id="PS50113">
    <property type="entry name" value="PAC"/>
    <property type="match status" value="3"/>
</dbReference>
<dbReference type="EC" id="2.7.13.3" evidence="2"/>
<organism evidence="9 10">
    <name type="scientific">Pedobacter alpinus</name>
    <dbReference type="NCBI Taxonomy" id="1590643"/>
    <lineage>
        <taxon>Bacteria</taxon>
        <taxon>Pseudomonadati</taxon>
        <taxon>Bacteroidota</taxon>
        <taxon>Sphingobacteriia</taxon>
        <taxon>Sphingobacteriales</taxon>
        <taxon>Sphingobacteriaceae</taxon>
        <taxon>Pedobacter</taxon>
    </lineage>
</organism>
<proteinExistence type="predicted"/>
<dbReference type="SUPFAM" id="SSF55874">
    <property type="entry name" value="ATPase domain of HSP90 chaperone/DNA topoisomerase II/histidine kinase"/>
    <property type="match status" value="1"/>
</dbReference>
<evidence type="ECO:0000256" key="1">
    <source>
        <dbReference type="ARBA" id="ARBA00000085"/>
    </source>
</evidence>
<feature type="domain" description="PAS" evidence="7">
    <location>
        <begin position="141"/>
        <end position="214"/>
    </location>
</feature>
<dbReference type="PANTHER" id="PTHR43304:SF1">
    <property type="entry name" value="PAC DOMAIN-CONTAINING PROTEIN"/>
    <property type="match status" value="1"/>
</dbReference>
<dbReference type="InterPro" id="IPR052162">
    <property type="entry name" value="Sensor_kinase/Photoreceptor"/>
</dbReference>
<dbReference type="EMBL" id="JBHULV010000024">
    <property type="protein sequence ID" value="MFD2731619.1"/>
    <property type="molecule type" value="Genomic_DNA"/>
</dbReference>
<dbReference type="InterPro" id="IPR005467">
    <property type="entry name" value="His_kinase_dom"/>
</dbReference>
<dbReference type="InterPro" id="IPR001610">
    <property type="entry name" value="PAC"/>
</dbReference>
<dbReference type="Pfam" id="PF08447">
    <property type="entry name" value="PAS_3"/>
    <property type="match status" value="3"/>
</dbReference>
<dbReference type="PROSITE" id="PS50109">
    <property type="entry name" value="HIS_KIN"/>
    <property type="match status" value="1"/>
</dbReference>
<evidence type="ECO:0000256" key="5">
    <source>
        <dbReference type="ARBA" id="ARBA00022777"/>
    </source>
</evidence>
<dbReference type="Proteomes" id="UP001597546">
    <property type="component" value="Unassembled WGS sequence"/>
</dbReference>
<evidence type="ECO:0000256" key="3">
    <source>
        <dbReference type="ARBA" id="ARBA00022553"/>
    </source>
</evidence>